<dbReference type="PANTHER" id="PTHR13308:SF23">
    <property type="entry name" value="NEDD4-BINDING PROTEIN 2-LIKE 2"/>
    <property type="match status" value="1"/>
</dbReference>
<gene>
    <name evidence="2" type="ORF">HF521_003297</name>
</gene>
<dbReference type="PANTHER" id="PTHR13308">
    <property type="entry name" value="NEDD4-BINDING PROTEIN 2-LIKE 1"/>
    <property type="match status" value="1"/>
</dbReference>
<feature type="compositionally biased region" description="Low complexity" evidence="1">
    <location>
        <begin position="8"/>
        <end position="22"/>
    </location>
</feature>
<proteinExistence type="predicted"/>
<sequence>MSTQMPIVTPTGSSPPSVSGSVEDPKKLDRAETLSCSRTFPQDAPAPGLPEQRRVLDCIEVLQLNPSPKQHEKTSGDVERVSGQSKKREEAIKGISISSTAFIGPACRPQPVIEDELSEFYKELAQIDQTDAGDGNCENVSQACTEEGNGESVSQFWVPPHTGGRTSEKVRFWAPSDAINGNSKNLSQSWTRSDTFNRNNQPVSHFFAPLDRQDGNFENVRQLSNPPAIKERGNPHRNAYRPYPAPWPNTADRNAPQWRQNYDLTCNWSNPHSYQNQWQHPPPNFRFHPPPPNPTYPAYSQSHGHQYGQLEDSSFQLGPDPRPASSHSPAPYEAFERRRYEDQDYQDVNRHQRYDSPSLVLILMRGVPGSGKTTLARQISSSGPSGLILSTDDYFYQKDSYHFEPALLSTAHTWNQNRAKKAMLDEYTPVIIDNTNIQAWEMKPYVAAALEMGYRVDFVEPDTSWKCDPAELEKRNHHGVPKKSLINMLDRFELPISVDIVMNSHEPSHKRN</sequence>
<feature type="compositionally biased region" description="Pro residues" evidence="1">
    <location>
        <begin position="280"/>
        <end position="295"/>
    </location>
</feature>
<evidence type="ECO:0000256" key="1">
    <source>
        <dbReference type="SAM" id="MobiDB-lite"/>
    </source>
</evidence>
<evidence type="ECO:0008006" key="4">
    <source>
        <dbReference type="Google" id="ProtNLM"/>
    </source>
</evidence>
<dbReference type="GO" id="GO:0000122">
    <property type="term" value="P:negative regulation of transcription by RNA polymerase II"/>
    <property type="evidence" value="ECO:0007669"/>
    <property type="project" value="TreeGrafter"/>
</dbReference>
<dbReference type="InterPro" id="IPR027417">
    <property type="entry name" value="P-loop_NTPase"/>
</dbReference>
<feature type="region of interest" description="Disordered" evidence="1">
    <location>
        <begin position="1"/>
        <end position="49"/>
    </location>
</feature>
<feature type="compositionally biased region" description="Basic and acidic residues" evidence="1">
    <location>
        <begin position="69"/>
        <end position="89"/>
    </location>
</feature>
<comment type="caution">
    <text evidence="2">The sequence shown here is derived from an EMBL/GenBank/DDBJ whole genome shotgun (WGS) entry which is preliminary data.</text>
</comment>
<reference evidence="2" key="1">
    <citation type="submission" date="2020-08" db="EMBL/GenBank/DDBJ databases">
        <title>Chromosome-level assembly of Southern catfish (Silurus meridionalis) provides insights into visual adaptation to the nocturnal and benthic lifestyles.</title>
        <authorList>
            <person name="Zhang Y."/>
            <person name="Wang D."/>
            <person name="Peng Z."/>
        </authorList>
    </citation>
    <scope>NUCLEOTIDE SEQUENCE</scope>
    <source>
        <strain evidence="2">SWU-2019-XX</strain>
        <tissue evidence="2">Muscle</tissue>
    </source>
</reference>
<evidence type="ECO:0000313" key="3">
    <source>
        <dbReference type="Proteomes" id="UP000606274"/>
    </source>
</evidence>
<dbReference type="SUPFAM" id="SSF52540">
    <property type="entry name" value="P-loop containing nucleoside triphosphate hydrolases"/>
    <property type="match status" value="1"/>
</dbReference>
<protein>
    <recommendedName>
        <fullName evidence="4">NEDD4-binding protein 2-like 2</fullName>
    </recommendedName>
</protein>
<name>A0A8T0B568_SILME</name>
<dbReference type="EMBL" id="JABFDY010000012">
    <property type="protein sequence ID" value="KAF7700339.1"/>
    <property type="molecule type" value="Genomic_DNA"/>
</dbReference>
<dbReference type="InterPro" id="IPR026302">
    <property type="entry name" value="NEDD4-bd_p2"/>
</dbReference>
<dbReference type="AlphaFoldDB" id="A0A8T0B568"/>
<feature type="region of interest" description="Disordered" evidence="1">
    <location>
        <begin position="274"/>
        <end position="330"/>
    </location>
</feature>
<dbReference type="Gene3D" id="3.40.50.300">
    <property type="entry name" value="P-loop containing nucleotide triphosphate hydrolases"/>
    <property type="match status" value="1"/>
</dbReference>
<feature type="region of interest" description="Disordered" evidence="1">
    <location>
        <begin position="66"/>
        <end position="89"/>
    </location>
</feature>
<dbReference type="GO" id="GO:0003714">
    <property type="term" value="F:transcription corepressor activity"/>
    <property type="evidence" value="ECO:0007669"/>
    <property type="project" value="TreeGrafter"/>
</dbReference>
<dbReference type="Pfam" id="PF13671">
    <property type="entry name" value="AAA_33"/>
    <property type="match status" value="1"/>
</dbReference>
<keyword evidence="3" id="KW-1185">Reference proteome</keyword>
<evidence type="ECO:0000313" key="2">
    <source>
        <dbReference type="EMBL" id="KAF7700339.1"/>
    </source>
</evidence>
<dbReference type="Proteomes" id="UP000606274">
    <property type="component" value="Unassembled WGS sequence"/>
</dbReference>
<organism evidence="2 3">
    <name type="scientific">Silurus meridionalis</name>
    <name type="common">Southern catfish</name>
    <name type="synonym">Silurus soldatovi meridionalis</name>
    <dbReference type="NCBI Taxonomy" id="175797"/>
    <lineage>
        <taxon>Eukaryota</taxon>
        <taxon>Metazoa</taxon>
        <taxon>Chordata</taxon>
        <taxon>Craniata</taxon>
        <taxon>Vertebrata</taxon>
        <taxon>Euteleostomi</taxon>
        <taxon>Actinopterygii</taxon>
        <taxon>Neopterygii</taxon>
        <taxon>Teleostei</taxon>
        <taxon>Ostariophysi</taxon>
        <taxon>Siluriformes</taxon>
        <taxon>Siluridae</taxon>
        <taxon>Silurus</taxon>
    </lineage>
</organism>
<feature type="compositionally biased region" description="Basic and acidic residues" evidence="1">
    <location>
        <begin position="23"/>
        <end position="32"/>
    </location>
</feature>
<accession>A0A8T0B568</accession>
<dbReference type="GO" id="GO:0005634">
    <property type="term" value="C:nucleus"/>
    <property type="evidence" value="ECO:0007669"/>
    <property type="project" value="TreeGrafter"/>
</dbReference>